<evidence type="ECO:0000256" key="1">
    <source>
        <dbReference type="ARBA" id="ARBA00022692"/>
    </source>
</evidence>
<reference evidence="5 6" key="1">
    <citation type="submission" date="2020-10" db="EMBL/GenBank/DDBJ databases">
        <title>Phylogeny of dyella-like bacteria.</title>
        <authorList>
            <person name="Fu J."/>
        </authorList>
    </citation>
    <scope>NUCLEOTIDE SEQUENCE [LARGE SCALE GENOMIC DNA]</scope>
    <source>
        <strain evidence="5 6">DHG40</strain>
    </source>
</reference>
<dbReference type="InterPro" id="IPR011701">
    <property type="entry name" value="MFS"/>
</dbReference>
<keyword evidence="1 4" id="KW-0812">Transmembrane</keyword>
<feature type="transmembrane region" description="Helical" evidence="4">
    <location>
        <begin position="48"/>
        <end position="67"/>
    </location>
</feature>
<dbReference type="SUPFAM" id="SSF103473">
    <property type="entry name" value="MFS general substrate transporter"/>
    <property type="match status" value="1"/>
</dbReference>
<keyword evidence="2 4" id="KW-1133">Transmembrane helix</keyword>
<feature type="transmembrane region" description="Helical" evidence="4">
    <location>
        <begin position="231"/>
        <end position="258"/>
    </location>
</feature>
<feature type="transmembrane region" description="Helical" evidence="4">
    <location>
        <begin position="292"/>
        <end position="313"/>
    </location>
</feature>
<keyword evidence="6" id="KW-1185">Reference proteome</keyword>
<dbReference type="Gene3D" id="1.20.1250.20">
    <property type="entry name" value="MFS general substrate transporter like domains"/>
    <property type="match status" value="1"/>
</dbReference>
<evidence type="ECO:0000256" key="2">
    <source>
        <dbReference type="ARBA" id="ARBA00022989"/>
    </source>
</evidence>
<feature type="transmembrane region" description="Helical" evidence="4">
    <location>
        <begin position="104"/>
        <end position="126"/>
    </location>
</feature>
<gene>
    <name evidence="5" type="ORF">ISP18_10875</name>
</gene>
<dbReference type="EMBL" id="JADIKI010000022">
    <property type="protein sequence ID" value="MFK2855094.1"/>
    <property type="molecule type" value="Genomic_DNA"/>
</dbReference>
<evidence type="ECO:0000313" key="5">
    <source>
        <dbReference type="EMBL" id="MFK2855094.1"/>
    </source>
</evidence>
<feature type="transmembrane region" description="Helical" evidence="4">
    <location>
        <begin position="160"/>
        <end position="181"/>
    </location>
</feature>
<keyword evidence="3 4" id="KW-0472">Membrane</keyword>
<feature type="transmembrane region" description="Helical" evidence="4">
    <location>
        <begin position="325"/>
        <end position="344"/>
    </location>
</feature>
<dbReference type="InterPro" id="IPR036259">
    <property type="entry name" value="MFS_trans_sf"/>
</dbReference>
<sequence length="395" mass="41530">MNTSVSVHFKPSETVAALTVGCVALLVLGLQPALLGSLLDQQRISMEGVGLVAMGEIFALGIGTILAEKWLPLNRLRTVAVVASLVLVSINLLTLTAHGDLICVAWRVAAGLAEACLFWIATMVIVRSPQPDRLAGIFLTVQTCVQALAALALAKISIASLGWGEAFVLLAVLCVLPLLVARRLPARLGAHTEEIQPSVVSWTGFFALLVPFLHMSAVGALWAYFEPVVNAAGIGISIDALAALVLAMQIVGGGAAAVIVRRWRVLQALVVSALAFAAIGIAMHRLAPHSSLVFVVLCVVFGFVWLFQMPFHIRLAFDIDPRGRIAMLVPPAQLVGTGFGPLVTSLSVHGNDVHHVPLLVAGFSACVLVAVMGVKLGVLSRQRSRGALSGEGDVK</sequence>
<evidence type="ECO:0000313" key="6">
    <source>
        <dbReference type="Proteomes" id="UP001620409"/>
    </source>
</evidence>
<dbReference type="Proteomes" id="UP001620409">
    <property type="component" value="Unassembled WGS sequence"/>
</dbReference>
<organism evidence="5 6">
    <name type="scientific">Dyella humi</name>
    <dbReference type="NCBI Taxonomy" id="1770547"/>
    <lineage>
        <taxon>Bacteria</taxon>
        <taxon>Pseudomonadati</taxon>
        <taxon>Pseudomonadota</taxon>
        <taxon>Gammaproteobacteria</taxon>
        <taxon>Lysobacterales</taxon>
        <taxon>Rhodanobacteraceae</taxon>
        <taxon>Dyella</taxon>
    </lineage>
</organism>
<feature type="transmembrane region" description="Helical" evidence="4">
    <location>
        <begin position="202"/>
        <end position="225"/>
    </location>
</feature>
<feature type="transmembrane region" description="Helical" evidence="4">
    <location>
        <begin position="79"/>
        <end position="98"/>
    </location>
</feature>
<evidence type="ECO:0000256" key="4">
    <source>
        <dbReference type="SAM" id="Phobius"/>
    </source>
</evidence>
<feature type="transmembrane region" description="Helical" evidence="4">
    <location>
        <begin position="356"/>
        <end position="378"/>
    </location>
</feature>
<name>A0ABW8IIS2_9GAMM</name>
<feature type="transmembrane region" description="Helical" evidence="4">
    <location>
        <begin position="265"/>
        <end position="286"/>
    </location>
</feature>
<comment type="caution">
    <text evidence="5">The sequence shown here is derived from an EMBL/GenBank/DDBJ whole genome shotgun (WGS) entry which is preliminary data.</text>
</comment>
<feature type="transmembrane region" description="Helical" evidence="4">
    <location>
        <begin position="15"/>
        <end position="36"/>
    </location>
</feature>
<protein>
    <submittedName>
        <fullName evidence="5">MFS transporter</fullName>
    </submittedName>
</protein>
<dbReference type="Pfam" id="PF07690">
    <property type="entry name" value="MFS_1"/>
    <property type="match status" value="1"/>
</dbReference>
<accession>A0ABW8IIS2</accession>
<proteinExistence type="predicted"/>
<dbReference type="RefSeq" id="WP_380010802.1">
    <property type="nucleotide sequence ID" value="NZ_JADIKI010000022.1"/>
</dbReference>
<evidence type="ECO:0000256" key="3">
    <source>
        <dbReference type="ARBA" id="ARBA00023136"/>
    </source>
</evidence>